<dbReference type="GO" id="GO:0000155">
    <property type="term" value="F:phosphorelay sensor kinase activity"/>
    <property type="evidence" value="ECO:0007669"/>
    <property type="project" value="InterPro"/>
</dbReference>
<dbReference type="Pfam" id="PF02518">
    <property type="entry name" value="HATPase_c"/>
    <property type="match status" value="1"/>
</dbReference>
<dbReference type="GO" id="GO:0009927">
    <property type="term" value="F:histidine phosphotransfer kinase activity"/>
    <property type="evidence" value="ECO:0007669"/>
    <property type="project" value="TreeGrafter"/>
</dbReference>
<dbReference type="InterPro" id="IPR035965">
    <property type="entry name" value="PAS-like_dom_sf"/>
</dbReference>
<dbReference type="SMART" id="SM00388">
    <property type="entry name" value="HisKA"/>
    <property type="match status" value="1"/>
</dbReference>
<comment type="catalytic activity">
    <reaction evidence="1">
        <text>ATP + protein L-histidine = ADP + protein N-phospho-L-histidine.</text>
        <dbReference type="EC" id="2.7.13.3"/>
    </reaction>
</comment>
<dbReference type="RefSeq" id="WP_141867654.1">
    <property type="nucleotide sequence ID" value="NZ_BAABAN010000001.1"/>
</dbReference>
<keyword evidence="4" id="KW-0597">Phosphoprotein</keyword>
<dbReference type="EMBL" id="VFOU01000003">
    <property type="protein sequence ID" value="TQL71793.1"/>
    <property type="molecule type" value="Genomic_DNA"/>
</dbReference>
<evidence type="ECO:0000256" key="1">
    <source>
        <dbReference type="ARBA" id="ARBA00000085"/>
    </source>
</evidence>
<dbReference type="FunFam" id="3.30.565.10:FF:000006">
    <property type="entry name" value="Sensor histidine kinase WalK"/>
    <property type="match status" value="1"/>
</dbReference>
<evidence type="ECO:0000256" key="2">
    <source>
        <dbReference type="ARBA" id="ARBA00004236"/>
    </source>
</evidence>
<dbReference type="PROSITE" id="PS50109">
    <property type="entry name" value="HIS_KIN"/>
    <property type="match status" value="1"/>
</dbReference>
<keyword evidence="5" id="KW-0808">Transferase</keyword>
<feature type="transmembrane region" description="Helical" evidence="8">
    <location>
        <begin position="139"/>
        <end position="157"/>
    </location>
</feature>
<evidence type="ECO:0000256" key="5">
    <source>
        <dbReference type="ARBA" id="ARBA00022679"/>
    </source>
</evidence>
<sequence>MISSSRPTQTWKSGTLQLQIWREQLINLAPKSLAILAQTIFCAVAFFPIVLLWFYNREVIQVPELLTGIVVLAVPSLLVIFTPANRVRGWWWLNLLLPLADLAGLGVLRWATLPDGAQLSSLALAPALWLVVRYRLRGVVLGTITILLTISLPSLVIDTQLSLADFARFGVLPITFLIVAALVLVLFARLSHQHHELKRQDRLLKGVINHLNVGVLVMDAEGNDVMANPAQRYIHGLVSPEGSLDPTEAGHLLFTLDGATIPPEQRPARRVIRGESFEDVLIVAGSPTHEQRVLEVASRIIAGPDGGVESRILIFDDISDTYHAQRAQQDIIATVSHELRTPLTSILGYTDFALESLDEMPVENRRELEDFLTVIERNAEKLLVRVEDLLLQQQARYGNLRLNKQVVCLSDLAREAIQAQRALAAERHIDVAFDAVTEPIVRADPQRISQVMDNLLSNALKYTPPGGHIQVRVGRDDGDGVNVPDAIFVVSDTGAGMSAQELESLFTPFYRTESAANFTQGTGLGLSVSKGIVETHHGSLQVDSAPGKGSTFVVRLPLHQEYSA</sequence>
<dbReference type="InterPro" id="IPR036097">
    <property type="entry name" value="HisK_dim/P_sf"/>
</dbReference>
<keyword evidence="7" id="KW-0902">Two-component regulatory system</keyword>
<dbReference type="PANTHER" id="PTHR43047">
    <property type="entry name" value="TWO-COMPONENT HISTIDINE PROTEIN KINASE"/>
    <property type="match status" value="1"/>
</dbReference>
<dbReference type="InterPro" id="IPR003594">
    <property type="entry name" value="HATPase_dom"/>
</dbReference>
<dbReference type="Gene3D" id="1.10.287.130">
    <property type="match status" value="1"/>
</dbReference>
<evidence type="ECO:0000313" key="11">
    <source>
        <dbReference type="Proteomes" id="UP000319746"/>
    </source>
</evidence>
<keyword evidence="8" id="KW-1133">Transmembrane helix</keyword>
<protein>
    <recommendedName>
        <fullName evidence="3">histidine kinase</fullName>
        <ecNumber evidence="3">2.7.13.3</ecNumber>
    </recommendedName>
</protein>
<evidence type="ECO:0000256" key="8">
    <source>
        <dbReference type="SAM" id="Phobius"/>
    </source>
</evidence>
<dbReference type="SUPFAM" id="SSF47384">
    <property type="entry name" value="Homodimeric domain of signal transducing histidine kinase"/>
    <property type="match status" value="1"/>
</dbReference>
<feature type="transmembrane region" description="Helical" evidence="8">
    <location>
        <begin position="65"/>
        <end position="84"/>
    </location>
</feature>
<comment type="subcellular location">
    <subcellularLocation>
        <location evidence="2">Cell membrane</location>
    </subcellularLocation>
</comment>
<feature type="transmembrane region" description="Helical" evidence="8">
    <location>
        <begin position="91"/>
        <end position="110"/>
    </location>
</feature>
<keyword evidence="8" id="KW-0472">Membrane</keyword>
<evidence type="ECO:0000313" key="10">
    <source>
        <dbReference type="EMBL" id="TQL71793.1"/>
    </source>
</evidence>
<dbReference type="InterPro" id="IPR036890">
    <property type="entry name" value="HATPase_C_sf"/>
</dbReference>
<name>A0A543AGU4_9MICC</name>
<dbReference type="Gene3D" id="3.30.450.20">
    <property type="entry name" value="PAS domain"/>
    <property type="match status" value="1"/>
</dbReference>
<dbReference type="InterPro" id="IPR004358">
    <property type="entry name" value="Sig_transdc_His_kin-like_C"/>
</dbReference>
<dbReference type="InterPro" id="IPR005467">
    <property type="entry name" value="His_kinase_dom"/>
</dbReference>
<dbReference type="SUPFAM" id="SSF55785">
    <property type="entry name" value="PYP-like sensor domain (PAS domain)"/>
    <property type="match status" value="1"/>
</dbReference>
<dbReference type="GO" id="GO:0005886">
    <property type="term" value="C:plasma membrane"/>
    <property type="evidence" value="ECO:0007669"/>
    <property type="project" value="UniProtKB-SubCell"/>
</dbReference>
<feature type="transmembrane region" description="Helical" evidence="8">
    <location>
        <begin position="32"/>
        <end position="53"/>
    </location>
</feature>
<comment type="caution">
    <text evidence="10">The sequence shown here is derived from an EMBL/GenBank/DDBJ whole genome shotgun (WGS) entry which is preliminary data.</text>
</comment>
<keyword evidence="8" id="KW-0812">Transmembrane</keyword>
<keyword evidence="6 10" id="KW-0418">Kinase</keyword>
<evidence type="ECO:0000256" key="3">
    <source>
        <dbReference type="ARBA" id="ARBA00012438"/>
    </source>
</evidence>
<proteinExistence type="predicted"/>
<keyword evidence="11" id="KW-1185">Reference proteome</keyword>
<dbReference type="AlphaFoldDB" id="A0A543AGU4"/>
<dbReference type="Proteomes" id="UP000319746">
    <property type="component" value="Unassembled WGS sequence"/>
</dbReference>
<accession>A0A543AGU4</accession>
<gene>
    <name evidence="10" type="ORF">FB556_2297</name>
</gene>
<dbReference type="OrthoDB" id="9757990at2"/>
<evidence type="ECO:0000256" key="6">
    <source>
        <dbReference type="ARBA" id="ARBA00022777"/>
    </source>
</evidence>
<dbReference type="PANTHER" id="PTHR43047:SF72">
    <property type="entry name" value="OSMOSENSING HISTIDINE PROTEIN KINASE SLN1"/>
    <property type="match status" value="1"/>
</dbReference>
<evidence type="ECO:0000256" key="4">
    <source>
        <dbReference type="ARBA" id="ARBA00022553"/>
    </source>
</evidence>
<dbReference type="InterPro" id="IPR003661">
    <property type="entry name" value="HisK_dim/P_dom"/>
</dbReference>
<dbReference type="SMART" id="SM00387">
    <property type="entry name" value="HATPase_c"/>
    <property type="match status" value="1"/>
</dbReference>
<feature type="transmembrane region" description="Helical" evidence="8">
    <location>
        <begin position="169"/>
        <end position="190"/>
    </location>
</feature>
<organism evidence="10 11">
    <name type="scientific">Enteractinococcus coprophilus</name>
    <dbReference type="NCBI Taxonomy" id="1027633"/>
    <lineage>
        <taxon>Bacteria</taxon>
        <taxon>Bacillati</taxon>
        <taxon>Actinomycetota</taxon>
        <taxon>Actinomycetes</taxon>
        <taxon>Micrococcales</taxon>
        <taxon>Micrococcaceae</taxon>
    </lineage>
</organism>
<reference evidence="10 11" key="1">
    <citation type="submission" date="2019-06" db="EMBL/GenBank/DDBJ databases">
        <title>Sequencing the genomes of 1000 actinobacteria strains.</title>
        <authorList>
            <person name="Klenk H.-P."/>
        </authorList>
    </citation>
    <scope>NUCLEOTIDE SEQUENCE [LARGE SCALE GENOMIC DNA]</scope>
    <source>
        <strain evidence="10 11">DSM 24083</strain>
    </source>
</reference>
<feature type="domain" description="Histidine kinase" evidence="9">
    <location>
        <begin position="334"/>
        <end position="560"/>
    </location>
</feature>
<evidence type="ECO:0000259" key="9">
    <source>
        <dbReference type="PROSITE" id="PS50109"/>
    </source>
</evidence>
<dbReference type="EC" id="2.7.13.3" evidence="3"/>
<dbReference type="Gene3D" id="3.30.565.10">
    <property type="entry name" value="Histidine kinase-like ATPase, C-terminal domain"/>
    <property type="match status" value="1"/>
</dbReference>
<dbReference type="SUPFAM" id="SSF55874">
    <property type="entry name" value="ATPase domain of HSP90 chaperone/DNA topoisomerase II/histidine kinase"/>
    <property type="match status" value="1"/>
</dbReference>
<dbReference type="Pfam" id="PF00512">
    <property type="entry name" value="HisKA"/>
    <property type="match status" value="1"/>
</dbReference>
<dbReference type="PRINTS" id="PR00344">
    <property type="entry name" value="BCTRLSENSOR"/>
</dbReference>
<evidence type="ECO:0000256" key="7">
    <source>
        <dbReference type="ARBA" id="ARBA00023012"/>
    </source>
</evidence>
<dbReference type="CDD" id="cd00082">
    <property type="entry name" value="HisKA"/>
    <property type="match status" value="1"/>
</dbReference>